<keyword evidence="6 15" id="KW-0418">Kinase</keyword>
<evidence type="ECO:0000256" key="6">
    <source>
        <dbReference type="ARBA" id="ARBA00022777"/>
    </source>
</evidence>
<evidence type="ECO:0000256" key="5">
    <source>
        <dbReference type="ARBA" id="ARBA00022741"/>
    </source>
</evidence>
<accession>A0A6L9E7B5</accession>
<dbReference type="NCBIfam" id="TIGR00131">
    <property type="entry name" value="gal_kin"/>
    <property type="match status" value="1"/>
</dbReference>
<keyword evidence="3 15" id="KW-0808">Transferase</keyword>
<proteinExistence type="inferred from homology"/>
<dbReference type="FunFam" id="3.30.230.10:FF:000017">
    <property type="entry name" value="Galactokinase"/>
    <property type="match status" value="1"/>
</dbReference>
<dbReference type="Pfam" id="PF08544">
    <property type="entry name" value="GHMP_kinases_C"/>
    <property type="match status" value="1"/>
</dbReference>
<dbReference type="GO" id="GO:0005829">
    <property type="term" value="C:cytosol"/>
    <property type="evidence" value="ECO:0007669"/>
    <property type="project" value="TreeGrafter"/>
</dbReference>
<gene>
    <name evidence="15" type="primary">galK</name>
    <name evidence="15" type="ORF">GTQ38_01110</name>
</gene>
<dbReference type="InterPro" id="IPR019539">
    <property type="entry name" value="GalKase_N"/>
</dbReference>
<feature type="domain" description="Galactokinase N-terminal" evidence="14">
    <location>
        <begin position="7"/>
        <end position="44"/>
    </location>
</feature>
<keyword evidence="10" id="KW-0119">Carbohydrate metabolism</keyword>
<feature type="domain" description="GHMP kinase C-terminal" evidence="13">
    <location>
        <begin position="270"/>
        <end position="350"/>
    </location>
</feature>
<dbReference type="InterPro" id="IPR006206">
    <property type="entry name" value="Mevalonate/galactokinase"/>
</dbReference>
<dbReference type="InterPro" id="IPR014721">
    <property type="entry name" value="Ribsml_uS5_D2-typ_fold_subgr"/>
</dbReference>
<evidence type="ECO:0000259" key="14">
    <source>
        <dbReference type="Pfam" id="PF10509"/>
    </source>
</evidence>
<evidence type="ECO:0000256" key="1">
    <source>
        <dbReference type="ARBA" id="ARBA00006566"/>
    </source>
</evidence>
<keyword evidence="16" id="KW-1185">Reference proteome</keyword>
<keyword evidence="5" id="KW-0547">Nucleotide-binding</keyword>
<evidence type="ECO:0000256" key="10">
    <source>
        <dbReference type="ARBA" id="ARBA00023277"/>
    </source>
</evidence>
<evidence type="ECO:0000256" key="7">
    <source>
        <dbReference type="ARBA" id="ARBA00022840"/>
    </source>
</evidence>
<organism evidence="15 16">
    <name type="scientific">Poritiphilus flavus</name>
    <dbReference type="NCBI Taxonomy" id="2697053"/>
    <lineage>
        <taxon>Bacteria</taxon>
        <taxon>Pseudomonadati</taxon>
        <taxon>Bacteroidota</taxon>
        <taxon>Flavobacteriia</taxon>
        <taxon>Flavobacteriales</taxon>
        <taxon>Flavobacteriaceae</taxon>
        <taxon>Poritiphilus</taxon>
    </lineage>
</organism>
<dbReference type="PIRSF" id="PIRSF000530">
    <property type="entry name" value="Galactokinase"/>
    <property type="match status" value="1"/>
</dbReference>
<dbReference type="SUPFAM" id="SSF55060">
    <property type="entry name" value="GHMP Kinase, C-terminal domain"/>
    <property type="match status" value="1"/>
</dbReference>
<dbReference type="InterPro" id="IPR000705">
    <property type="entry name" value="Galactokinase"/>
</dbReference>
<keyword evidence="2" id="KW-0963">Cytoplasm</keyword>
<dbReference type="InterPro" id="IPR020568">
    <property type="entry name" value="Ribosomal_Su5_D2-typ_SF"/>
</dbReference>
<dbReference type="GO" id="GO:0004335">
    <property type="term" value="F:galactokinase activity"/>
    <property type="evidence" value="ECO:0007669"/>
    <property type="project" value="UniProtKB-UniRule"/>
</dbReference>
<dbReference type="EC" id="2.7.1.6" evidence="11"/>
<dbReference type="PROSITE" id="PS00106">
    <property type="entry name" value="GALACTOKINASE"/>
    <property type="match status" value="1"/>
</dbReference>
<dbReference type="InterPro" id="IPR006204">
    <property type="entry name" value="GHMP_kinase_N_dom"/>
</dbReference>
<evidence type="ECO:0000256" key="11">
    <source>
        <dbReference type="NCBIfam" id="TIGR00131"/>
    </source>
</evidence>
<protein>
    <recommendedName>
        <fullName evidence="11">Galactokinase</fullName>
        <ecNumber evidence="11">2.7.1.6</ecNumber>
    </recommendedName>
</protein>
<dbReference type="GO" id="GO:0046872">
    <property type="term" value="F:metal ion binding"/>
    <property type="evidence" value="ECO:0007669"/>
    <property type="project" value="UniProtKB-KW"/>
</dbReference>
<dbReference type="InterPro" id="IPR036554">
    <property type="entry name" value="GHMP_kinase_C_sf"/>
</dbReference>
<evidence type="ECO:0000259" key="12">
    <source>
        <dbReference type="Pfam" id="PF00288"/>
    </source>
</evidence>
<dbReference type="PRINTS" id="PR00959">
    <property type="entry name" value="MEVGALKINASE"/>
</dbReference>
<sequence>MKPFTPELTVASPGRINLIGEHTDYNLGFVLPTAIDKKITFQFRRNGTDHDCKVRSLTYDTSFQIDLKLIEPSENEWENYILGVLYEISKRTNKVRGFDCEISSTLPVGSGVSSSAALECGMAFGLNELFDLGLSSMDIITLSRDAEHLYVGTQCGIMDQFASVMSKADHVILLDCKSLKHTYIPAVLSPYKLVLLNSNVTHNLASSEYNTRRKECEEGVAILQKKEPSVNSLRDANSELLQACKGEMSDTVYRRCKFIIEENQRVLGAADALKNNEPELLGTLLYQGHHGLSKLYEIGCEETDYLVDFAKDYDGVLGARQMGGGFGGCTINLVREDVADAYVESISEAYFKQFGIRLSSFDGILADGTSAV</sequence>
<keyword evidence="7" id="KW-0067">ATP-binding</keyword>
<dbReference type="Pfam" id="PF10509">
    <property type="entry name" value="GalKase_gal_bdg"/>
    <property type="match status" value="1"/>
</dbReference>
<dbReference type="PANTHER" id="PTHR10457:SF7">
    <property type="entry name" value="GALACTOKINASE-RELATED"/>
    <property type="match status" value="1"/>
</dbReference>
<dbReference type="PRINTS" id="PR00473">
    <property type="entry name" value="GALCTOKINASE"/>
</dbReference>
<dbReference type="GO" id="GO:0006012">
    <property type="term" value="P:galactose metabolic process"/>
    <property type="evidence" value="ECO:0007669"/>
    <property type="project" value="UniProtKB-UniRule"/>
</dbReference>
<reference evidence="15 16" key="1">
    <citation type="submission" date="2020-01" db="EMBL/GenBank/DDBJ databases">
        <title>Bacteria diversity of Porities sp.</title>
        <authorList>
            <person name="Wang G."/>
        </authorList>
    </citation>
    <scope>NUCLEOTIDE SEQUENCE [LARGE SCALE GENOMIC DNA]</scope>
    <source>
        <strain evidence="15 16">R33</strain>
    </source>
</reference>
<evidence type="ECO:0000259" key="13">
    <source>
        <dbReference type="Pfam" id="PF08544"/>
    </source>
</evidence>
<dbReference type="Gene3D" id="3.30.70.890">
    <property type="entry name" value="GHMP kinase, C-terminal domain"/>
    <property type="match status" value="1"/>
</dbReference>
<evidence type="ECO:0000256" key="4">
    <source>
        <dbReference type="ARBA" id="ARBA00022723"/>
    </source>
</evidence>
<dbReference type="Gene3D" id="3.30.230.10">
    <property type="match status" value="1"/>
</dbReference>
<dbReference type="PANTHER" id="PTHR10457">
    <property type="entry name" value="MEVALONATE KINASE/GALACTOKINASE"/>
    <property type="match status" value="1"/>
</dbReference>
<keyword evidence="8" id="KW-0460">Magnesium</keyword>
<evidence type="ECO:0000256" key="2">
    <source>
        <dbReference type="ARBA" id="ARBA00022490"/>
    </source>
</evidence>
<keyword evidence="4" id="KW-0479">Metal-binding</keyword>
<evidence type="ECO:0000256" key="8">
    <source>
        <dbReference type="ARBA" id="ARBA00022842"/>
    </source>
</evidence>
<dbReference type="Proteomes" id="UP000475249">
    <property type="component" value="Unassembled WGS sequence"/>
</dbReference>
<evidence type="ECO:0000313" key="16">
    <source>
        <dbReference type="Proteomes" id="UP000475249"/>
    </source>
</evidence>
<evidence type="ECO:0000256" key="9">
    <source>
        <dbReference type="ARBA" id="ARBA00023144"/>
    </source>
</evidence>
<dbReference type="Pfam" id="PF00288">
    <property type="entry name" value="GHMP_kinases_N"/>
    <property type="match status" value="1"/>
</dbReference>
<name>A0A6L9E7B5_9FLAO</name>
<comment type="similarity">
    <text evidence="1">Belongs to the GHMP kinase family. GalK subfamily.</text>
</comment>
<evidence type="ECO:0000313" key="15">
    <source>
        <dbReference type="EMBL" id="NAS10580.1"/>
    </source>
</evidence>
<keyword evidence="9" id="KW-0299">Galactose metabolism</keyword>
<evidence type="ECO:0000256" key="3">
    <source>
        <dbReference type="ARBA" id="ARBA00022679"/>
    </source>
</evidence>
<comment type="caution">
    <text evidence="15">The sequence shown here is derived from an EMBL/GenBank/DDBJ whole genome shotgun (WGS) entry which is preliminary data.</text>
</comment>
<dbReference type="InterPro" id="IPR019741">
    <property type="entry name" value="Galactokinase_CS"/>
</dbReference>
<dbReference type="AlphaFoldDB" id="A0A6L9E7B5"/>
<dbReference type="InterPro" id="IPR013750">
    <property type="entry name" value="GHMP_kinase_C_dom"/>
</dbReference>
<dbReference type="SUPFAM" id="SSF54211">
    <property type="entry name" value="Ribosomal protein S5 domain 2-like"/>
    <property type="match status" value="1"/>
</dbReference>
<dbReference type="FunFam" id="3.30.70.890:FF:000001">
    <property type="entry name" value="Galactokinase"/>
    <property type="match status" value="1"/>
</dbReference>
<dbReference type="EMBL" id="WXYO01000001">
    <property type="protein sequence ID" value="NAS10580.1"/>
    <property type="molecule type" value="Genomic_DNA"/>
</dbReference>
<feature type="domain" description="GHMP kinase N-terminal" evidence="12">
    <location>
        <begin position="79"/>
        <end position="166"/>
    </location>
</feature>
<dbReference type="RefSeq" id="WP_161433380.1">
    <property type="nucleotide sequence ID" value="NZ_WXYO01000001.1"/>
</dbReference>
<dbReference type="GO" id="GO:0005524">
    <property type="term" value="F:ATP binding"/>
    <property type="evidence" value="ECO:0007669"/>
    <property type="project" value="UniProtKB-UniRule"/>
</dbReference>